<evidence type="ECO:0000256" key="7">
    <source>
        <dbReference type="ARBA" id="ARBA00022989"/>
    </source>
</evidence>
<comment type="cofactor">
    <cofactor evidence="1 12">
        <name>heme</name>
        <dbReference type="ChEBI" id="CHEBI:30413"/>
    </cofactor>
</comment>
<evidence type="ECO:0000313" key="15">
    <source>
        <dbReference type="Proteomes" id="UP000317650"/>
    </source>
</evidence>
<keyword evidence="4 12" id="KW-0349">Heme</keyword>
<evidence type="ECO:0000256" key="12">
    <source>
        <dbReference type="PIRSR" id="PIRSR602401-1"/>
    </source>
</evidence>
<organism evidence="14 15">
    <name type="scientific">Musa balbisiana</name>
    <name type="common">Banana</name>
    <dbReference type="NCBI Taxonomy" id="52838"/>
    <lineage>
        <taxon>Eukaryota</taxon>
        <taxon>Viridiplantae</taxon>
        <taxon>Streptophyta</taxon>
        <taxon>Embryophyta</taxon>
        <taxon>Tracheophyta</taxon>
        <taxon>Spermatophyta</taxon>
        <taxon>Magnoliopsida</taxon>
        <taxon>Liliopsida</taxon>
        <taxon>Zingiberales</taxon>
        <taxon>Musaceae</taxon>
        <taxon>Musa</taxon>
    </lineage>
</organism>
<keyword evidence="15" id="KW-1185">Reference proteome</keyword>
<dbReference type="GO" id="GO:0005506">
    <property type="term" value="F:iron ion binding"/>
    <property type="evidence" value="ECO:0007669"/>
    <property type="project" value="InterPro"/>
</dbReference>
<keyword evidence="6 12" id="KW-0479">Metal-binding</keyword>
<evidence type="ECO:0000256" key="5">
    <source>
        <dbReference type="ARBA" id="ARBA00022692"/>
    </source>
</evidence>
<dbReference type="GO" id="GO:0016020">
    <property type="term" value="C:membrane"/>
    <property type="evidence" value="ECO:0007669"/>
    <property type="project" value="UniProtKB-SubCell"/>
</dbReference>
<keyword evidence="10" id="KW-0503">Monooxygenase</keyword>
<dbReference type="SUPFAM" id="SSF48264">
    <property type="entry name" value="Cytochrome P450"/>
    <property type="match status" value="1"/>
</dbReference>
<dbReference type="PANTHER" id="PTHR47953">
    <property type="entry name" value="OS08G0105600 PROTEIN"/>
    <property type="match status" value="1"/>
</dbReference>
<dbReference type="STRING" id="52838.A0A4S8I7V5"/>
<proteinExistence type="inferred from homology"/>
<keyword evidence="9 12" id="KW-0408">Iron</keyword>
<dbReference type="GO" id="GO:0016705">
    <property type="term" value="F:oxidoreductase activity, acting on paired donors, with incorporation or reduction of molecular oxygen"/>
    <property type="evidence" value="ECO:0007669"/>
    <property type="project" value="InterPro"/>
</dbReference>
<reference evidence="14 15" key="1">
    <citation type="journal article" date="2019" name="Nat. Plants">
        <title>Genome sequencing of Musa balbisiana reveals subgenome evolution and function divergence in polyploid bananas.</title>
        <authorList>
            <person name="Yao X."/>
        </authorList>
    </citation>
    <scope>NUCLEOTIDE SEQUENCE [LARGE SCALE GENOMIC DNA]</scope>
    <source>
        <strain evidence="15">cv. DH-PKW</strain>
        <tissue evidence="14">Leaves</tissue>
    </source>
</reference>
<evidence type="ECO:0000256" key="11">
    <source>
        <dbReference type="ARBA" id="ARBA00023136"/>
    </source>
</evidence>
<evidence type="ECO:0008006" key="16">
    <source>
        <dbReference type="Google" id="ProtNLM"/>
    </source>
</evidence>
<comment type="subcellular location">
    <subcellularLocation>
        <location evidence="2">Membrane</location>
        <topology evidence="2">Single-pass membrane protein</topology>
    </subcellularLocation>
</comment>
<dbReference type="EMBL" id="PYDT01000011">
    <property type="protein sequence ID" value="THU44005.1"/>
    <property type="molecule type" value="Genomic_DNA"/>
</dbReference>
<feature type="binding site" description="axial binding residue" evidence="12">
    <location>
        <position position="252"/>
    </location>
    <ligand>
        <name>heme</name>
        <dbReference type="ChEBI" id="CHEBI:30413"/>
    </ligand>
    <ligandPart>
        <name>Fe</name>
        <dbReference type="ChEBI" id="CHEBI:18248"/>
    </ligandPart>
</feature>
<dbReference type="GO" id="GO:0020037">
    <property type="term" value="F:heme binding"/>
    <property type="evidence" value="ECO:0007669"/>
    <property type="project" value="InterPro"/>
</dbReference>
<keyword evidence="8" id="KW-0560">Oxidoreductase</keyword>
<evidence type="ECO:0000256" key="2">
    <source>
        <dbReference type="ARBA" id="ARBA00004167"/>
    </source>
</evidence>
<comment type="caution">
    <text evidence="14">The sequence shown here is derived from an EMBL/GenBank/DDBJ whole genome shotgun (WGS) entry which is preliminary data.</text>
</comment>
<dbReference type="GO" id="GO:0004497">
    <property type="term" value="F:monooxygenase activity"/>
    <property type="evidence" value="ECO:0007669"/>
    <property type="project" value="UniProtKB-KW"/>
</dbReference>
<dbReference type="InterPro" id="IPR036396">
    <property type="entry name" value="Cyt_P450_sf"/>
</dbReference>
<evidence type="ECO:0000256" key="6">
    <source>
        <dbReference type="ARBA" id="ARBA00022723"/>
    </source>
</evidence>
<dbReference type="InterPro" id="IPR001128">
    <property type="entry name" value="Cyt_P450"/>
</dbReference>
<dbReference type="PANTHER" id="PTHR47953:SF19">
    <property type="entry name" value="OS06G0641600 PROTEIN"/>
    <property type="match status" value="1"/>
</dbReference>
<dbReference type="InterPro" id="IPR052306">
    <property type="entry name" value="CYP450_71D"/>
</dbReference>
<name>A0A4S8I7V5_MUSBA</name>
<evidence type="ECO:0000256" key="4">
    <source>
        <dbReference type="ARBA" id="ARBA00022617"/>
    </source>
</evidence>
<feature type="compositionally biased region" description="Gly residues" evidence="13">
    <location>
        <begin position="55"/>
        <end position="67"/>
    </location>
</feature>
<dbReference type="InterPro" id="IPR002401">
    <property type="entry name" value="Cyt_P450_E_grp-I"/>
</dbReference>
<feature type="region of interest" description="Disordered" evidence="13">
    <location>
        <begin position="47"/>
        <end position="92"/>
    </location>
</feature>
<gene>
    <name evidence="14" type="ORF">C4D60_Mb02t02810</name>
</gene>
<evidence type="ECO:0000256" key="13">
    <source>
        <dbReference type="SAM" id="MobiDB-lite"/>
    </source>
</evidence>
<dbReference type="Pfam" id="PF00067">
    <property type="entry name" value="p450"/>
    <property type="match status" value="1"/>
</dbReference>
<evidence type="ECO:0000313" key="14">
    <source>
        <dbReference type="EMBL" id="THU44005.1"/>
    </source>
</evidence>
<evidence type="ECO:0000256" key="9">
    <source>
        <dbReference type="ARBA" id="ARBA00023004"/>
    </source>
</evidence>
<dbReference type="Gene3D" id="1.10.630.10">
    <property type="entry name" value="Cytochrome P450"/>
    <property type="match status" value="1"/>
</dbReference>
<keyword evidence="5" id="KW-0812">Transmembrane</keyword>
<keyword evidence="11" id="KW-0472">Membrane</keyword>
<keyword evidence="7" id="KW-1133">Transmembrane helix</keyword>
<evidence type="ECO:0000256" key="10">
    <source>
        <dbReference type="ARBA" id="ARBA00023033"/>
    </source>
</evidence>
<evidence type="ECO:0000256" key="1">
    <source>
        <dbReference type="ARBA" id="ARBA00001971"/>
    </source>
</evidence>
<dbReference type="PRINTS" id="PR00463">
    <property type="entry name" value="EP450I"/>
</dbReference>
<protein>
    <recommendedName>
        <fullName evidence="16">Cytochrome P450</fullName>
    </recommendedName>
</protein>
<evidence type="ECO:0000256" key="8">
    <source>
        <dbReference type="ARBA" id="ARBA00023002"/>
    </source>
</evidence>
<accession>A0A4S8I7V5</accession>
<dbReference type="AlphaFoldDB" id="A0A4S8I7V5"/>
<dbReference type="Proteomes" id="UP000317650">
    <property type="component" value="Chromosome 2"/>
</dbReference>
<sequence>MHRTFVSSYGKQSLHGPTGPECDLVWAGLKAQLVTRKVERWNRRTGWWHRPEPKGSGGGTARLGGGTAQHPRGRAVAPPPRGGATLTASSKGRAVVPPDWAVASPSTREVGRWHRHQEVVAPPINGQCDIVSSGNPREFKIWSPNLNPLGQLRAGHRSRAAQLHIRSVIKETLRLHPSAPLIPRICTKTCDVPGHEIQVGTRVFVNVWAMGRDPQYWDDAESFKPERFQGSAMDFRGVDFEYVLFGAGRRMCPWIGLGMATV</sequence>
<comment type="similarity">
    <text evidence="3">Belongs to the cytochrome P450 family.</text>
</comment>
<evidence type="ECO:0000256" key="3">
    <source>
        <dbReference type="ARBA" id="ARBA00010617"/>
    </source>
</evidence>